<feature type="coiled-coil region" evidence="1">
    <location>
        <begin position="116"/>
        <end position="143"/>
    </location>
</feature>
<dbReference type="RefSeq" id="WP_109009243.1">
    <property type="nucleotide sequence ID" value="NZ_BDUD01000001.1"/>
</dbReference>
<proteinExistence type="predicted"/>
<evidence type="ECO:0000313" key="2">
    <source>
        <dbReference type="EMBL" id="GBG19447.1"/>
    </source>
</evidence>
<evidence type="ECO:0000313" key="3">
    <source>
        <dbReference type="Proteomes" id="UP000245124"/>
    </source>
</evidence>
<dbReference type="OrthoDB" id="570998at2"/>
<protein>
    <submittedName>
        <fullName evidence="2">KilA-like protein</fullName>
    </submittedName>
</protein>
<keyword evidence="3" id="KW-1185">Reference proteome</keyword>
<dbReference type="AlphaFoldDB" id="A0A2R5FKY8"/>
<comment type="caution">
    <text evidence="2">The sequence shown here is derived from an EMBL/GenBank/DDBJ whole genome shotgun (WGS) entry which is preliminary data.</text>
</comment>
<keyword evidence="1" id="KW-0175">Coiled coil</keyword>
<reference evidence="2 3" key="1">
    <citation type="submission" date="2017-06" db="EMBL/GenBank/DDBJ databases">
        <title>Genome sequencing of cyanobaciteial culture collection at National Institute for Environmental Studies (NIES).</title>
        <authorList>
            <person name="Hirose Y."/>
            <person name="Shimura Y."/>
            <person name="Fujisawa T."/>
            <person name="Nakamura Y."/>
            <person name="Kawachi M."/>
        </authorList>
    </citation>
    <scope>NUCLEOTIDE SEQUENCE [LARGE SCALE GENOMIC DNA]</scope>
    <source>
        <strain evidence="2 3">NIES-4072</strain>
    </source>
</reference>
<organism evidence="2 3">
    <name type="scientific">Nostoc commune NIES-4072</name>
    <dbReference type="NCBI Taxonomy" id="2005467"/>
    <lineage>
        <taxon>Bacteria</taxon>
        <taxon>Bacillati</taxon>
        <taxon>Cyanobacteriota</taxon>
        <taxon>Cyanophyceae</taxon>
        <taxon>Nostocales</taxon>
        <taxon>Nostocaceae</taxon>
        <taxon>Nostoc</taxon>
    </lineage>
</organism>
<dbReference type="Proteomes" id="UP000245124">
    <property type="component" value="Unassembled WGS sequence"/>
</dbReference>
<name>A0A2R5FKY8_NOSCO</name>
<evidence type="ECO:0000256" key="1">
    <source>
        <dbReference type="SAM" id="Coils"/>
    </source>
</evidence>
<dbReference type="EMBL" id="BDUD01000001">
    <property type="protein sequence ID" value="GBG19447.1"/>
    <property type="molecule type" value="Genomic_DNA"/>
</dbReference>
<gene>
    <name evidence="2" type="ORF">NIES4072_31150</name>
</gene>
<accession>A0A2R5FKY8</accession>
<sequence length="240" mass="27854">MSNSLTNLDHKDNSLSFEIASRLYDSDGDFPISFEIAWQWLGYTRKDSAKKKLLRNFVESQDYTLRQVAESAPNGGLTHCEDIWLSVNCLKEMGMLAGTSKGKEVRSYFLQCEVISKQSTKLIPQLQQQIQQLQENFDRLQSQVQKILPPSSDFIPPGWDAKVWDCLPPQDKRHFRILYQNFNFHPDEQPESSLLSADARLQQKQEMERIIDKITPAEIWRIEDAKQELLQRFWAEGGES</sequence>